<accession>A0AAE0D935</accession>
<dbReference type="AlphaFoldDB" id="A0AAE0D935"/>
<protein>
    <submittedName>
        <fullName evidence="1">Uncharacterized protein</fullName>
    </submittedName>
</protein>
<evidence type="ECO:0000313" key="2">
    <source>
        <dbReference type="Proteomes" id="UP001281614"/>
    </source>
</evidence>
<dbReference type="EMBL" id="VYYT01000112">
    <property type="protein sequence ID" value="KAK2769371.1"/>
    <property type="molecule type" value="Genomic_DNA"/>
</dbReference>
<organism evidence="1 2">
    <name type="scientific">Colletotrichum kahawae</name>
    <name type="common">Coffee berry disease fungus</name>
    <dbReference type="NCBI Taxonomy" id="34407"/>
    <lineage>
        <taxon>Eukaryota</taxon>
        <taxon>Fungi</taxon>
        <taxon>Dikarya</taxon>
        <taxon>Ascomycota</taxon>
        <taxon>Pezizomycotina</taxon>
        <taxon>Sordariomycetes</taxon>
        <taxon>Hypocreomycetidae</taxon>
        <taxon>Glomerellales</taxon>
        <taxon>Glomerellaceae</taxon>
        <taxon>Colletotrichum</taxon>
        <taxon>Colletotrichum gloeosporioides species complex</taxon>
    </lineage>
</organism>
<gene>
    <name evidence="1" type="ORF">CKAH01_00978</name>
</gene>
<reference evidence="1" key="1">
    <citation type="submission" date="2023-02" db="EMBL/GenBank/DDBJ databases">
        <title>Colletotrichum kahawae CIFC_Que2 genome sequencing and assembly.</title>
        <authorList>
            <person name="Baroncelli R."/>
        </authorList>
    </citation>
    <scope>NUCLEOTIDE SEQUENCE</scope>
    <source>
        <strain evidence="1">CIFC_Que2</strain>
    </source>
</reference>
<comment type="caution">
    <text evidence="1">The sequence shown here is derived from an EMBL/GenBank/DDBJ whole genome shotgun (WGS) entry which is preliminary data.</text>
</comment>
<evidence type="ECO:0000313" key="1">
    <source>
        <dbReference type="EMBL" id="KAK2769371.1"/>
    </source>
</evidence>
<sequence>MRQGRLRAGEGTPGDSTHCCATSLKGCPVWKIWEPQQLWTTAATPLRLRGWQPAQWSPSPLDARRQRPYYVNARRWPVEGAAASHRQCVDRRTSWERKLFAALGPPSGQWSQ</sequence>
<keyword evidence="2" id="KW-1185">Reference proteome</keyword>
<name>A0AAE0D935_COLKA</name>
<dbReference type="Proteomes" id="UP001281614">
    <property type="component" value="Unassembled WGS sequence"/>
</dbReference>
<proteinExistence type="predicted"/>